<feature type="binding site" evidence="10">
    <location>
        <position position="134"/>
    </location>
    <ligand>
        <name>FAD</name>
        <dbReference type="ChEBI" id="CHEBI:57692"/>
    </ligand>
</feature>
<evidence type="ECO:0000313" key="13">
    <source>
        <dbReference type="Proteomes" id="UP000295221"/>
    </source>
</evidence>
<dbReference type="GO" id="GO:0010133">
    <property type="term" value="P:L-proline catabolic process to L-glutamate"/>
    <property type="evidence" value="ECO:0007669"/>
    <property type="project" value="UniProtKB-UniPathway"/>
</dbReference>
<evidence type="ECO:0000256" key="7">
    <source>
        <dbReference type="ARBA" id="ARBA00023062"/>
    </source>
</evidence>
<keyword evidence="13" id="KW-1185">Reference proteome</keyword>
<dbReference type="SUPFAM" id="SSF51730">
    <property type="entry name" value="FAD-linked oxidoreductase"/>
    <property type="match status" value="1"/>
</dbReference>
<dbReference type="UniPathway" id="UPA00261">
    <property type="reaction ID" value="UER00373"/>
</dbReference>
<evidence type="ECO:0000313" key="12">
    <source>
        <dbReference type="EMBL" id="TCO08021.1"/>
    </source>
</evidence>
<feature type="binding site" evidence="10">
    <location>
        <position position="105"/>
    </location>
    <ligand>
        <name>FAD</name>
        <dbReference type="ChEBI" id="CHEBI:57692"/>
    </ligand>
</feature>
<dbReference type="InterPro" id="IPR002872">
    <property type="entry name" value="Proline_DH_dom"/>
</dbReference>
<dbReference type="InterPro" id="IPR008219">
    <property type="entry name" value="PRODH_bac_arc"/>
</dbReference>
<reference evidence="12 13" key="1">
    <citation type="submission" date="2019-03" db="EMBL/GenBank/DDBJ databases">
        <title>Genomic Encyclopedia of Type Strains, Phase IV (KMG-IV): sequencing the most valuable type-strain genomes for metagenomic binning, comparative biology and taxonomic classification.</title>
        <authorList>
            <person name="Goeker M."/>
        </authorList>
    </citation>
    <scope>NUCLEOTIDE SEQUENCE [LARGE SCALE GENOMIC DNA]</scope>
    <source>
        <strain evidence="12 13">DSM 24179</strain>
    </source>
</reference>
<keyword evidence="5 10" id="KW-0274">FAD</keyword>
<name>A0A4R2GIJ4_9BACT</name>
<dbReference type="Pfam" id="PF01619">
    <property type="entry name" value="Pro_dh"/>
    <property type="match status" value="1"/>
</dbReference>
<evidence type="ECO:0000256" key="8">
    <source>
        <dbReference type="ARBA" id="ARBA00048779"/>
    </source>
</evidence>
<dbReference type="EMBL" id="SLWK01000006">
    <property type="protein sequence ID" value="TCO08021.1"/>
    <property type="molecule type" value="Genomic_DNA"/>
</dbReference>
<evidence type="ECO:0000256" key="10">
    <source>
        <dbReference type="PIRSR" id="PIRSR000196-2"/>
    </source>
</evidence>
<comment type="caution">
    <text evidence="12">The sequence shown here is derived from an EMBL/GenBank/DDBJ whole genome shotgun (WGS) entry which is preliminary data.</text>
</comment>
<keyword evidence="7" id="KW-0642">Proline metabolism</keyword>
<dbReference type="GO" id="GO:0000166">
    <property type="term" value="F:nucleotide binding"/>
    <property type="evidence" value="ECO:0007669"/>
    <property type="project" value="UniProtKB-KW"/>
</dbReference>
<feature type="binding site" evidence="9">
    <location>
        <position position="264"/>
    </location>
    <ligand>
        <name>substrate</name>
    </ligand>
</feature>
<comment type="pathway">
    <text evidence="1">Amino-acid degradation; L-proline degradation into L-glutamate; L-glutamate from L-proline: step 1/2.</text>
</comment>
<keyword evidence="6" id="KW-0560">Oxidoreductase</keyword>
<dbReference type="PANTHER" id="PTHR13914:SF0">
    <property type="entry name" value="PROLINE DEHYDROGENASE 1, MITOCHONDRIAL"/>
    <property type="match status" value="1"/>
</dbReference>
<protein>
    <recommendedName>
        <fullName evidence="2">proline dehydrogenase</fullName>
        <ecNumber evidence="2">1.5.5.2</ecNumber>
    </recommendedName>
</protein>
<dbReference type="Proteomes" id="UP000295221">
    <property type="component" value="Unassembled WGS sequence"/>
</dbReference>
<dbReference type="PANTHER" id="PTHR13914">
    <property type="entry name" value="PROLINE OXIDASE"/>
    <property type="match status" value="1"/>
</dbReference>
<dbReference type="AlphaFoldDB" id="A0A4R2GIJ4"/>
<accession>A0A4R2GIJ4</accession>
<comment type="cofactor">
    <cofactor evidence="10">
        <name>FAD</name>
        <dbReference type="ChEBI" id="CHEBI:57692"/>
    </cofactor>
    <text evidence="10">Binds 1 FAD per subunit.</text>
</comment>
<dbReference type="InterPro" id="IPR015659">
    <property type="entry name" value="Proline_oxidase"/>
</dbReference>
<dbReference type="EC" id="1.5.5.2" evidence="2"/>
<evidence type="ECO:0000256" key="1">
    <source>
        <dbReference type="ARBA" id="ARBA00004739"/>
    </source>
</evidence>
<dbReference type="Gene3D" id="3.20.20.220">
    <property type="match status" value="1"/>
</dbReference>
<evidence type="ECO:0000256" key="3">
    <source>
        <dbReference type="ARBA" id="ARBA00022630"/>
    </source>
</evidence>
<keyword evidence="4 10" id="KW-0547">Nucleotide-binding</keyword>
<feature type="binding site" evidence="10">
    <location>
        <begin position="202"/>
        <end position="203"/>
    </location>
    <ligand>
        <name>FAD</name>
        <dbReference type="ChEBI" id="CHEBI:57692"/>
    </ligand>
</feature>
<evidence type="ECO:0000256" key="9">
    <source>
        <dbReference type="PIRSR" id="PIRSR000196-1"/>
    </source>
</evidence>
<gene>
    <name evidence="12" type="ORF">EV194_106163</name>
</gene>
<feature type="binding site" evidence="9">
    <location>
        <position position="265"/>
    </location>
    <ligand>
        <name>substrate</name>
    </ligand>
</feature>
<sequence>MFSKRYIAGENIEDVVKTTYDLDAIGITVTIDFLGEFVTTLEQARAQKDTYMALIDRFGRQEVNISISLKPSSFGLLINEETCYSLVREVVIRAAANSRRVRIDMEDSKCVDREIKLYKRLHEEFPHNVGIAIQAYLRRTDADLKNLLKWNTEETPINIRLCKGIYNEPETIAYKKYEQINAQFLKNLEFLLTNNIFVGIATHDKHLINGALNIIHKYGFKEDLYEFQMLYGVTPELGKELVEKGHPMRVYVPFGKDWFRYSTRRLKENPKMVGQIIKALFVRG</sequence>
<evidence type="ECO:0000256" key="5">
    <source>
        <dbReference type="ARBA" id="ARBA00022827"/>
    </source>
</evidence>
<comment type="catalytic activity">
    <reaction evidence="8">
        <text>L-proline + a quinone = (S)-1-pyrroline-5-carboxylate + a quinol + H(+)</text>
        <dbReference type="Rhea" id="RHEA:23784"/>
        <dbReference type="ChEBI" id="CHEBI:15378"/>
        <dbReference type="ChEBI" id="CHEBI:17388"/>
        <dbReference type="ChEBI" id="CHEBI:24646"/>
        <dbReference type="ChEBI" id="CHEBI:60039"/>
        <dbReference type="ChEBI" id="CHEBI:132124"/>
        <dbReference type="EC" id="1.5.5.2"/>
    </reaction>
</comment>
<dbReference type="PIRSF" id="PIRSF000196">
    <property type="entry name" value="Pro_dehydrog"/>
    <property type="match status" value="1"/>
</dbReference>
<feature type="binding site" evidence="9">
    <location>
        <position position="70"/>
    </location>
    <ligand>
        <name>substrate</name>
    </ligand>
</feature>
<dbReference type="InterPro" id="IPR029041">
    <property type="entry name" value="FAD-linked_oxidoreductase-like"/>
</dbReference>
<evidence type="ECO:0000256" key="2">
    <source>
        <dbReference type="ARBA" id="ARBA00012695"/>
    </source>
</evidence>
<organism evidence="12 13">
    <name type="scientific">Natronoflexus pectinivorans</name>
    <dbReference type="NCBI Taxonomy" id="682526"/>
    <lineage>
        <taxon>Bacteria</taxon>
        <taxon>Pseudomonadati</taxon>
        <taxon>Bacteroidota</taxon>
        <taxon>Bacteroidia</taxon>
        <taxon>Marinilabiliales</taxon>
        <taxon>Marinilabiliaceae</taxon>
        <taxon>Natronoflexus</taxon>
    </lineage>
</organism>
<evidence type="ECO:0000259" key="11">
    <source>
        <dbReference type="Pfam" id="PF01619"/>
    </source>
</evidence>
<feature type="domain" description="Proline dehydrogenase" evidence="11">
    <location>
        <begin position="16"/>
        <end position="275"/>
    </location>
</feature>
<keyword evidence="3" id="KW-0285">Flavoprotein</keyword>
<evidence type="ECO:0000256" key="4">
    <source>
        <dbReference type="ARBA" id="ARBA00022741"/>
    </source>
</evidence>
<evidence type="ECO:0000256" key="6">
    <source>
        <dbReference type="ARBA" id="ARBA00023002"/>
    </source>
</evidence>
<dbReference type="GO" id="GO:0004657">
    <property type="term" value="F:proline dehydrogenase activity"/>
    <property type="evidence" value="ECO:0007669"/>
    <property type="project" value="UniProtKB-EC"/>
</dbReference>
<proteinExistence type="predicted"/>